<gene>
    <name evidence="1" type="ORF">AB3G37_13015</name>
</gene>
<proteinExistence type="predicted"/>
<name>A0AB39VLD0_9GAMM</name>
<evidence type="ECO:0000313" key="1">
    <source>
        <dbReference type="EMBL" id="XDU70512.1"/>
    </source>
</evidence>
<dbReference type="InterPro" id="IPR024651">
    <property type="entry name" value="FAD-SLDH_ssu"/>
</dbReference>
<dbReference type="EMBL" id="CP165628">
    <property type="protein sequence ID" value="XDU70512.1"/>
    <property type="molecule type" value="Genomic_DNA"/>
</dbReference>
<sequence length="177" mass="19323">MSENNHPESVTRRRLLQGIGVLSLSALTASLFPALKVQAQEMNSSGFAPISSFLVSRPANPLLSQRYYNALIKNYPDFPTRLSALKTYLDGQHFAHMDDFIAAIDHADPRYTTARLIVSAWYTGIVGEDKNIELVAYADAMMYLPTRGILVIPTYGGGPDSWGPKPVNPPAAEGANV</sequence>
<dbReference type="RefSeq" id="WP_369788035.1">
    <property type="nucleotide sequence ID" value="NZ_CP165628.1"/>
</dbReference>
<dbReference type="InterPro" id="IPR006311">
    <property type="entry name" value="TAT_signal"/>
</dbReference>
<organism evidence="1">
    <name type="scientific">Rouxiella sp. WC2420</name>
    <dbReference type="NCBI Taxonomy" id="3234145"/>
    <lineage>
        <taxon>Bacteria</taxon>
        <taxon>Pseudomonadati</taxon>
        <taxon>Pseudomonadota</taxon>
        <taxon>Gammaproteobacteria</taxon>
        <taxon>Enterobacterales</taxon>
        <taxon>Yersiniaceae</taxon>
        <taxon>Rouxiella</taxon>
    </lineage>
</organism>
<dbReference type="PROSITE" id="PS51318">
    <property type="entry name" value="TAT"/>
    <property type="match status" value="1"/>
</dbReference>
<reference evidence="1" key="1">
    <citation type="submission" date="2024-07" db="EMBL/GenBank/DDBJ databases">
        <authorList>
            <person name="Biller S.J."/>
        </authorList>
    </citation>
    <scope>NUCLEOTIDE SEQUENCE</scope>
    <source>
        <strain evidence="1">WC2420</strain>
    </source>
</reference>
<protein>
    <submittedName>
        <fullName evidence="1">Sugar dehydrogenase complex small subunit</fullName>
    </submittedName>
</protein>
<accession>A0AB39VLD0</accession>
<dbReference type="Pfam" id="PF12318">
    <property type="entry name" value="FAD-SLDH"/>
    <property type="match status" value="1"/>
</dbReference>
<dbReference type="AlphaFoldDB" id="A0AB39VLD0"/>